<keyword evidence="2" id="KW-1185">Reference proteome</keyword>
<name>A0ACB8Y2W5_ARCLA</name>
<proteinExistence type="predicted"/>
<comment type="caution">
    <text evidence="1">The sequence shown here is derived from an EMBL/GenBank/DDBJ whole genome shotgun (WGS) entry which is preliminary data.</text>
</comment>
<gene>
    <name evidence="1" type="ORF">L6452_37222</name>
</gene>
<reference evidence="2" key="1">
    <citation type="journal article" date="2022" name="Mol. Ecol. Resour.">
        <title>The genomes of chicory, endive, great burdock and yacon provide insights into Asteraceae palaeo-polyploidization history and plant inulin production.</title>
        <authorList>
            <person name="Fan W."/>
            <person name="Wang S."/>
            <person name="Wang H."/>
            <person name="Wang A."/>
            <person name="Jiang F."/>
            <person name="Liu H."/>
            <person name="Zhao H."/>
            <person name="Xu D."/>
            <person name="Zhang Y."/>
        </authorList>
    </citation>
    <scope>NUCLEOTIDE SEQUENCE [LARGE SCALE GENOMIC DNA]</scope>
    <source>
        <strain evidence="2">cv. Niubang</strain>
    </source>
</reference>
<sequence>MDFIPKLKAERMLSNALNENQSWWWIWKDAYSEYMQQCGTQIASVYVLWFVTVVFVGCIQESTVIPNVSNNNNIPLLAKDEAPISSDFANSPRIVNGFHPKELKTERMLSNALNENQSLWWIWRDAYSEYMQQCGTQIASVYVLWFVTVVFVPGTWC</sequence>
<accession>A0ACB8Y2W5</accession>
<evidence type="ECO:0000313" key="2">
    <source>
        <dbReference type="Proteomes" id="UP001055879"/>
    </source>
</evidence>
<protein>
    <submittedName>
        <fullName evidence="1">Uncharacterized protein</fullName>
    </submittedName>
</protein>
<evidence type="ECO:0000313" key="1">
    <source>
        <dbReference type="EMBL" id="KAI3677948.1"/>
    </source>
</evidence>
<dbReference type="EMBL" id="CM042060">
    <property type="protein sequence ID" value="KAI3677948.1"/>
    <property type="molecule type" value="Genomic_DNA"/>
</dbReference>
<organism evidence="1 2">
    <name type="scientific">Arctium lappa</name>
    <name type="common">Greater burdock</name>
    <name type="synonym">Lappa major</name>
    <dbReference type="NCBI Taxonomy" id="4217"/>
    <lineage>
        <taxon>Eukaryota</taxon>
        <taxon>Viridiplantae</taxon>
        <taxon>Streptophyta</taxon>
        <taxon>Embryophyta</taxon>
        <taxon>Tracheophyta</taxon>
        <taxon>Spermatophyta</taxon>
        <taxon>Magnoliopsida</taxon>
        <taxon>eudicotyledons</taxon>
        <taxon>Gunneridae</taxon>
        <taxon>Pentapetalae</taxon>
        <taxon>asterids</taxon>
        <taxon>campanulids</taxon>
        <taxon>Asterales</taxon>
        <taxon>Asteraceae</taxon>
        <taxon>Carduoideae</taxon>
        <taxon>Cardueae</taxon>
        <taxon>Arctiinae</taxon>
        <taxon>Arctium</taxon>
    </lineage>
</organism>
<dbReference type="Proteomes" id="UP001055879">
    <property type="component" value="Linkage Group LG14"/>
</dbReference>
<reference evidence="1 2" key="2">
    <citation type="journal article" date="2022" name="Mol. Ecol. Resour.">
        <title>The genomes of chicory, endive, great burdock and yacon provide insights into Asteraceae paleo-polyploidization history and plant inulin production.</title>
        <authorList>
            <person name="Fan W."/>
            <person name="Wang S."/>
            <person name="Wang H."/>
            <person name="Wang A."/>
            <person name="Jiang F."/>
            <person name="Liu H."/>
            <person name="Zhao H."/>
            <person name="Xu D."/>
            <person name="Zhang Y."/>
        </authorList>
    </citation>
    <scope>NUCLEOTIDE SEQUENCE [LARGE SCALE GENOMIC DNA]</scope>
    <source>
        <strain evidence="2">cv. Niubang</strain>
    </source>
</reference>